<evidence type="ECO:0000313" key="3">
    <source>
        <dbReference type="Proteomes" id="UP000297245"/>
    </source>
</evidence>
<name>A0A4S8MVV7_DENBC</name>
<evidence type="ECO:0000313" key="2">
    <source>
        <dbReference type="EMBL" id="THV07232.1"/>
    </source>
</evidence>
<sequence>MPRLTHIPSKFSVLSFSLSTITTITFYSTHQINLTIYPSTHSKSYSYSTRSSCNLVFISNSPDPPSSLSTSFCYIYLVASRYFFHASITFLNLVFFFKNYTHHSRKIFCSLYKIRLFCRPACIRMYDFSISSLLLFDSYWLNESSVWSHFFNLFLVYPILILIHPNFFLSLTTGTYT</sequence>
<proteinExistence type="predicted"/>
<dbReference type="EMBL" id="ML179038">
    <property type="protein sequence ID" value="THV07232.1"/>
    <property type="molecule type" value="Genomic_DNA"/>
</dbReference>
<keyword evidence="1" id="KW-1133">Transmembrane helix</keyword>
<dbReference type="AlphaFoldDB" id="A0A4S8MVV7"/>
<evidence type="ECO:0000256" key="1">
    <source>
        <dbReference type="SAM" id="Phobius"/>
    </source>
</evidence>
<feature type="transmembrane region" description="Helical" evidence="1">
    <location>
        <begin position="12"/>
        <end position="29"/>
    </location>
</feature>
<dbReference type="Proteomes" id="UP000297245">
    <property type="component" value="Unassembled WGS sequence"/>
</dbReference>
<keyword evidence="1" id="KW-0812">Transmembrane</keyword>
<accession>A0A4S8MVV7</accession>
<organism evidence="2 3">
    <name type="scientific">Dendrothele bispora (strain CBS 962.96)</name>
    <dbReference type="NCBI Taxonomy" id="1314807"/>
    <lineage>
        <taxon>Eukaryota</taxon>
        <taxon>Fungi</taxon>
        <taxon>Dikarya</taxon>
        <taxon>Basidiomycota</taxon>
        <taxon>Agaricomycotina</taxon>
        <taxon>Agaricomycetes</taxon>
        <taxon>Agaricomycetidae</taxon>
        <taxon>Agaricales</taxon>
        <taxon>Agaricales incertae sedis</taxon>
        <taxon>Dendrothele</taxon>
    </lineage>
</organism>
<keyword evidence="1" id="KW-0472">Membrane</keyword>
<protein>
    <submittedName>
        <fullName evidence="2">Uncharacterized protein</fullName>
    </submittedName>
</protein>
<reference evidence="2 3" key="1">
    <citation type="journal article" date="2019" name="Nat. Ecol. Evol.">
        <title>Megaphylogeny resolves global patterns of mushroom evolution.</title>
        <authorList>
            <person name="Varga T."/>
            <person name="Krizsan K."/>
            <person name="Foldi C."/>
            <person name="Dima B."/>
            <person name="Sanchez-Garcia M."/>
            <person name="Sanchez-Ramirez S."/>
            <person name="Szollosi G.J."/>
            <person name="Szarkandi J.G."/>
            <person name="Papp V."/>
            <person name="Albert L."/>
            <person name="Andreopoulos W."/>
            <person name="Angelini C."/>
            <person name="Antonin V."/>
            <person name="Barry K.W."/>
            <person name="Bougher N.L."/>
            <person name="Buchanan P."/>
            <person name="Buyck B."/>
            <person name="Bense V."/>
            <person name="Catcheside P."/>
            <person name="Chovatia M."/>
            <person name="Cooper J."/>
            <person name="Damon W."/>
            <person name="Desjardin D."/>
            <person name="Finy P."/>
            <person name="Geml J."/>
            <person name="Haridas S."/>
            <person name="Hughes K."/>
            <person name="Justo A."/>
            <person name="Karasinski D."/>
            <person name="Kautmanova I."/>
            <person name="Kiss B."/>
            <person name="Kocsube S."/>
            <person name="Kotiranta H."/>
            <person name="LaButti K.M."/>
            <person name="Lechner B.E."/>
            <person name="Liimatainen K."/>
            <person name="Lipzen A."/>
            <person name="Lukacs Z."/>
            <person name="Mihaltcheva S."/>
            <person name="Morgado L.N."/>
            <person name="Niskanen T."/>
            <person name="Noordeloos M.E."/>
            <person name="Ohm R.A."/>
            <person name="Ortiz-Santana B."/>
            <person name="Ovrebo C."/>
            <person name="Racz N."/>
            <person name="Riley R."/>
            <person name="Savchenko A."/>
            <person name="Shiryaev A."/>
            <person name="Soop K."/>
            <person name="Spirin V."/>
            <person name="Szebenyi C."/>
            <person name="Tomsovsky M."/>
            <person name="Tulloss R.E."/>
            <person name="Uehling J."/>
            <person name="Grigoriev I.V."/>
            <person name="Vagvolgyi C."/>
            <person name="Papp T."/>
            <person name="Martin F.M."/>
            <person name="Miettinen O."/>
            <person name="Hibbett D.S."/>
            <person name="Nagy L.G."/>
        </authorList>
    </citation>
    <scope>NUCLEOTIDE SEQUENCE [LARGE SCALE GENOMIC DNA]</scope>
    <source>
        <strain evidence="2 3">CBS 962.96</strain>
    </source>
</reference>
<keyword evidence="3" id="KW-1185">Reference proteome</keyword>
<gene>
    <name evidence="2" type="ORF">K435DRAFT_327716</name>
</gene>
<feature type="transmembrane region" description="Helical" evidence="1">
    <location>
        <begin position="147"/>
        <end position="169"/>
    </location>
</feature>
<feature type="transmembrane region" description="Helical" evidence="1">
    <location>
        <begin position="74"/>
        <end position="97"/>
    </location>
</feature>